<dbReference type="SUPFAM" id="SSF57277">
    <property type="entry name" value="Granulin repeat"/>
    <property type="match status" value="1"/>
</dbReference>
<dbReference type="AlphaFoldDB" id="A0ABD2ZU13"/>
<feature type="region of interest" description="Disordered" evidence="5">
    <location>
        <begin position="359"/>
        <end position="389"/>
    </location>
</feature>
<dbReference type="InterPro" id="IPR013128">
    <property type="entry name" value="Peptidase_C1A"/>
</dbReference>
<dbReference type="FunFam" id="3.90.70.10:FF:000177">
    <property type="entry name" value="Cysteine proteinase RD21A"/>
    <property type="match status" value="1"/>
</dbReference>
<evidence type="ECO:0008006" key="12">
    <source>
        <dbReference type="Google" id="ProtNLM"/>
    </source>
</evidence>
<evidence type="ECO:0000256" key="1">
    <source>
        <dbReference type="ARBA" id="ARBA00008455"/>
    </source>
</evidence>
<dbReference type="GO" id="GO:0008234">
    <property type="term" value="F:cysteine-type peptidase activity"/>
    <property type="evidence" value="ECO:0007669"/>
    <property type="project" value="UniProtKB-KW"/>
</dbReference>
<keyword evidence="11" id="KW-1185">Reference proteome</keyword>
<keyword evidence="2" id="KW-0788">Thiol protease</keyword>
<feature type="compositionally biased region" description="Pro residues" evidence="5">
    <location>
        <begin position="362"/>
        <end position="389"/>
    </location>
</feature>
<comment type="caution">
    <text evidence="10">The sequence shown here is derived from an EMBL/GenBank/DDBJ whole genome shotgun (WGS) entry which is preliminary data.</text>
</comment>
<dbReference type="Gene3D" id="2.10.25.160">
    <property type="entry name" value="Granulin"/>
    <property type="match status" value="1"/>
</dbReference>
<dbReference type="InterPro" id="IPR000118">
    <property type="entry name" value="Granulin"/>
</dbReference>
<accession>A0ABD2ZU13</accession>
<protein>
    <recommendedName>
        <fullName evidence="12">Low-temperature-induced cysteine proteinase-like</fullName>
    </recommendedName>
</protein>
<evidence type="ECO:0000313" key="10">
    <source>
        <dbReference type="EMBL" id="KAL3522488.1"/>
    </source>
</evidence>
<dbReference type="Proteomes" id="UP001630127">
    <property type="component" value="Unassembled WGS sequence"/>
</dbReference>
<organism evidence="10 11">
    <name type="scientific">Cinchona calisaya</name>
    <dbReference type="NCBI Taxonomy" id="153742"/>
    <lineage>
        <taxon>Eukaryota</taxon>
        <taxon>Viridiplantae</taxon>
        <taxon>Streptophyta</taxon>
        <taxon>Embryophyta</taxon>
        <taxon>Tracheophyta</taxon>
        <taxon>Spermatophyta</taxon>
        <taxon>Magnoliopsida</taxon>
        <taxon>eudicotyledons</taxon>
        <taxon>Gunneridae</taxon>
        <taxon>Pentapetalae</taxon>
        <taxon>asterids</taxon>
        <taxon>lamiids</taxon>
        <taxon>Gentianales</taxon>
        <taxon>Rubiaceae</taxon>
        <taxon>Cinchonoideae</taxon>
        <taxon>Cinchoneae</taxon>
        <taxon>Cinchona</taxon>
    </lineage>
</organism>
<feature type="chain" id="PRO_5044843815" description="Low-temperature-induced cysteine proteinase-like" evidence="6">
    <location>
        <begin position="25"/>
        <end position="499"/>
    </location>
</feature>
<dbReference type="InterPro" id="IPR038765">
    <property type="entry name" value="Papain-like_cys_pep_sf"/>
</dbReference>
<dbReference type="InterPro" id="IPR037277">
    <property type="entry name" value="Granulin_sf"/>
</dbReference>
<comment type="similarity">
    <text evidence="1">Belongs to the peptidase C1 family.</text>
</comment>
<dbReference type="CDD" id="cd02248">
    <property type="entry name" value="Peptidase_C1A"/>
    <property type="match status" value="1"/>
</dbReference>
<dbReference type="InterPro" id="IPR025660">
    <property type="entry name" value="Pept_his_AS"/>
</dbReference>
<reference evidence="10 11" key="1">
    <citation type="submission" date="2024-11" db="EMBL/GenBank/DDBJ databases">
        <title>A near-complete genome assembly of Cinchona calisaya.</title>
        <authorList>
            <person name="Lian D.C."/>
            <person name="Zhao X.W."/>
            <person name="Wei L."/>
        </authorList>
    </citation>
    <scope>NUCLEOTIDE SEQUENCE [LARGE SCALE GENOMIC DNA]</scope>
    <source>
        <tissue evidence="10">Nenye</tissue>
    </source>
</reference>
<gene>
    <name evidence="10" type="ORF">ACH5RR_015322</name>
</gene>
<dbReference type="SUPFAM" id="SSF54001">
    <property type="entry name" value="Cysteine proteinases"/>
    <property type="match status" value="1"/>
</dbReference>
<keyword evidence="6" id="KW-0732">Signal</keyword>
<keyword evidence="3" id="KW-1015">Disulfide bond</keyword>
<evidence type="ECO:0000256" key="5">
    <source>
        <dbReference type="SAM" id="MobiDB-lite"/>
    </source>
</evidence>
<dbReference type="EMBL" id="JBJUIK010000007">
    <property type="protein sequence ID" value="KAL3522488.1"/>
    <property type="molecule type" value="Genomic_DNA"/>
</dbReference>
<evidence type="ECO:0000256" key="6">
    <source>
        <dbReference type="SAM" id="SignalP"/>
    </source>
</evidence>
<dbReference type="InterPro" id="IPR013201">
    <property type="entry name" value="Prot_inhib_I29"/>
</dbReference>
<dbReference type="SMART" id="SM00848">
    <property type="entry name" value="Inhibitor_I29"/>
    <property type="match status" value="1"/>
</dbReference>
<dbReference type="InterPro" id="IPR000169">
    <property type="entry name" value="Pept_cys_AS"/>
</dbReference>
<dbReference type="InterPro" id="IPR039417">
    <property type="entry name" value="Peptidase_C1A_papain-like"/>
</dbReference>
<evidence type="ECO:0000259" key="7">
    <source>
        <dbReference type="SMART" id="SM00277"/>
    </source>
</evidence>
<keyword evidence="4" id="KW-0325">Glycoprotein</keyword>
<sequence>MRTHDSLLLRLSFILLAFTSLTFGLPNDQYSTIAKSNDFLSDEKISDSFQEWKEKHGKVYKHVQEEEKRFQNFRKNLRYILEKNSMRQSPWGHLVGLNKFADMSNEEFQDKYISKIKHVKRTDRRGNDARGNSRAAFCEAPSSLDWRKHGVVTGVKNQGQCGSCWAFSSTGALEGVNALVTGDLISLSEQELVDCDSSNEGCDGGNMDYAFEWVISNGGIDTESDYPYIGIGGTCNITKEERKIVTIDGYTDVEKEESALLCAVVKQPISVGIDGSTIDFQLYTGGIYDGNCSNDPNEIDHAVLLVGYGSEGGEDYWIIKNSWGTYWGIEGYAYIKRNTNLKYGVCAINAMASYPTKDSSSSPPPYPSPAVAPPPPPVTPPPPPPPPSPSPSDCGDYSYCPPDETCCCLLQILDFCIIQGCCEYKNAVCCTGTDYCCPSDYPICDIHDGLCLKNVGDLLGIAAKKRKMAKHKFPWSKTHEVKKIFQPIQWKRNPLAAMR</sequence>
<dbReference type="InterPro" id="IPR000668">
    <property type="entry name" value="Peptidase_C1A_C"/>
</dbReference>
<dbReference type="PROSITE" id="PS00639">
    <property type="entry name" value="THIOL_PROTEASE_HIS"/>
    <property type="match status" value="1"/>
</dbReference>
<dbReference type="PROSITE" id="PS00139">
    <property type="entry name" value="THIOL_PROTEASE_CYS"/>
    <property type="match status" value="1"/>
</dbReference>
<dbReference type="PRINTS" id="PR00705">
    <property type="entry name" value="PAPAIN"/>
</dbReference>
<dbReference type="Pfam" id="PF08246">
    <property type="entry name" value="Inhibitor_I29"/>
    <property type="match status" value="1"/>
</dbReference>
<keyword evidence="2" id="KW-0378">Hydrolase</keyword>
<evidence type="ECO:0000259" key="8">
    <source>
        <dbReference type="SMART" id="SM00645"/>
    </source>
</evidence>
<evidence type="ECO:0000256" key="2">
    <source>
        <dbReference type="ARBA" id="ARBA00022807"/>
    </source>
</evidence>
<name>A0ABD2ZU13_9GENT</name>
<proteinExistence type="inferred from homology"/>
<dbReference type="Pfam" id="PF00112">
    <property type="entry name" value="Peptidase_C1"/>
    <property type="match status" value="1"/>
</dbReference>
<evidence type="ECO:0000259" key="9">
    <source>
        <dbReference type="SMART" id="SM00848"/>
    </source>
</evidence>
<dbReference type="Pfam" id="PF00396">
    <property type="entry name" value="Granulin"/>
    <property type="match status" value="1"/>
</dbReference>
<dbReference type="SMART" id="SM00645">
    <property type="entry name" value="Pept_C1"/>
    <property type="match status" value="1"/>
</dbReference>
<feature type="domain" description="Granulins" evidence="7">
    <location>
        <begin position="394"/>
        <end position="451"/>
    </location>
</feature>
<evidence type="ECO:0000256" key="4">
    <source>
        <dbReference type="ARBA" id="ARBA00023180"/>
    </source>
</evidence>
<feature type="signal peptide" evidence="6">
    <location>
        <begin position="1"/>
        <end position="24"/>
    </location>
</feature>
<evidence type="ECO:0000313" key="11">
    <source>
        <dbReference type="Proteomes" id="UP001630127"/>
    </source>
</evidence>
<dbReference type="Gene3D" id="3.90.70.10">
    <property type="entry name" value="Cysteine proteinases"/>
    <property type="match status" value="1"/>
</dbReference>
<keyword evidence="2" id="KW-0645">Protease</keyword>
<feature type="domain" description="Cathepsin propeptide inhibitor" evidence="9">
    <location>
        <begin position="49"/>
        <end position="108"/>
    </location>
</feature>
<evidence type="ECO:0000256" key="3">
    <source>
        <dbReference type="ARBA" id="ARBA00023157"/>
    </source>
</evidence>
<feature type="domain" description="Peptidase C1A papain C-terminal" evidence="8">
    <location>
        <begin position="140"/>
        <end position="356"/>
    </location>
</feature>
<dbReference type="SMART" id="SM00277">
    <property type="entry name" value="GRAN"/>
    <property type="match status" value="1"/>
</dbReference>
<dbReference type="PANTHER" id="PTHR12411">
    <property type="entry name" value="CYSTEINE PROTEASE FAMILY C1-RELATED"/>
    <property type="match status" value="1"/>
</dbReference>